<dbReference type="SUPFAM" id="SSF53335">
    <property type="entry name" value="S-adenosyl-L-methionine-dependent methyltransferases"/>
    <property type="match status" value="1"/>
</dbReference>
<accession>A0A395WAP4</accession>
<sequence length="604" mass="71688">MKQIRKYRDFYNNIKYRTNVFEWYPFKENAKLLYVGDSAILESYFLQRFKCCTTSLSNLDTLNDSTFDYIIVDGEFDCMDDKETALCDLLHKLDLEGQLILLTNNKLALRYFAGVKEFESDEFFGNLKKHTNLYSKNQWDTLFSKLKVHAQYYYPYPDYFLTTQVLSDEWLTGNINLEYEDCHEFRYCFFNENIALQSLVESGDFATFSNSFMIILSNHKSNIIYSKISSERKDNFKICTSILKDQDTYRVEKIALDPSGISHFERIHQFYKATKHNDLFYYCPVQLEKNTLIFDFIKGENLESIVNGYVKHDQLDKIIEIMDLLYKINTCGDIVDFKVNQEFMDVFGKQDESLLLDQKCIRFCDIDVILENVILTQNHTYSILDYEWVFDCTIPVSFIMYRAILHSIALSKLNEEEIEKIYLRYGITEELKTLYLSMEENFQHYVSDEKISDYYNKSRMYLLDLHKEEEKDLLDIIVNGQKNTLFNSKQMHYETNVENQDVNIEFGKKSILKLNSIKMNGDLISDFKTNASFVINDDYYFIETPKIYVPNQKSGLLEIDFFMYYYGEDCIDNIINLIDTNHRLNQELSEIKESKIYRLTKNKI</sequence>
<name>A0A395WAP4_9FIRM</name>
<proteinExistence type="predicted"/>
<dbReference type="EMBL" id="QRYQ01000007">
    <property type="protein sequence ID" value="RGU92236.1"/>
    <property type="molecule type" value="Genomic_DNA"/>
</dbReference>
<dbReference type="InterPro" id="IPR029063">
    <property type="entry name" value="SAM-dependent_MTases_sf"/>
</dbReference>
<protein>
    <submittedName>
        <fullName evidence="1">Uncharacterized protein</fullName>
    </submittedName>
</protein>
<organism evidence="1 2">
    <name type="scientific">Holdemanella biformis</name>
    <dbReference type="NCBI Taxonomy" id="1735"/>
    <lineage>
        <taxon>Bacteria</taxon>
        <taxon>Bacillati</taxon>
        <taxon>Bacillota</taxon>
        <taxon>Erysipelotrichia</taxon>
        <taxon>Erysipelotrichales</taxon>
        <taxon>Erysipelotrichaceae</taxon>
        <taxon>Holdemanella</taxon>
    </lineage>
</organism>
<dbReference type="AlphaFoldDB" id="A0A395WAP4"/>
<evidence type="ECO:0000313" key="1">
    <source>
        <dbReference type="EMBL" id="RGU92236.1"/>
    </source>
</evidence>
<comment type="caution">
    <text evidence="1">The sequence shown here is derived from an EMBL/GenBank/DDBJ whole genome shotgun (WGS) entry which is preliminary data.</text>
</comment>
<gene>
    <name evidence="1" type="ORF">DWW32_05410</name>
</gene>
<dbReference type="Proteomes" id="UP000265489">
    <property type="component" value="Unassembled WGS sequence"/>
</dbReference>
<dbReference type="RefSeq" id="WP_118325045.1">
    <property type="nucleotide sequence ID" value="NZ_QRYH01000008.1"/>
</dbReference>
<reference evidence="1 2" key="1">
    <citation type="submission" date="2018-08" db="EMBL/GenBank/DDBJ databases">
        <title>A genome reference for cultivated species of the human gut microbiota.</title>
        <authorList>
            <person name="Zou Y."/>
            <person name="Xue W."/>
            <person name="Luo G."/>
        </authorList>
    </citation>
    <scope>NUCLEOTIDE SEQUENCE [LARGE SCALE GENOMIC DNA]</scope>
    <source>
        <strain evidence="1 2">AF15-20</strain>
    </source>
</reference>
<evidence type="ECO:0000313" key="2">
    <source>
        <dbReference type="Proteomes" id="UP000265489"/>
    </source>
</evidence>
<dbReference type="GeneID" id="66579497"/>